<feature type="transmembrane region" description="Helical" evidence="8">
    <location>
        <begin position="153"/>
        <end position="175"/>
    </location>
</feature>
<dbReference type="GO" id="GO:0022857">
    <property type="term" value="F:transmembrane transporter activity"/>
    <property type="evidence" value="ECO:0007669"/>
    <property type="project" value="InterPro"/>
</dbReference>
<comment type="subcellular location">
    <subcellularLocation>
        <location evidence="1">Cell membrane</location>
        <topology evidence="1">Multi-pass membrane protein</topology>
    </subcellularLocation>
</comment>
<feature type="transmembrane region" description="Helical" evidence="8">
    <location>
        <begin position="122"/>
        <end position="141"/>
    </location>
</feature>
<dbReference type="GO" id="GO:0033214">
    <property type="term" value="P:siderophore-iron import into cell"/>
    <property type="evidence" value="ECO:0007669"/>
    <property type="project" value="TreeGrafter"/>
</dbReference>
<dbReference type="InterPro" id="IPR037294">
    <property type="entry name" value="ABC_BtuC-like"/>
</dbReference>
<sequence length="336" mass="33950">MEKGSHRKYPALVPASVLLLAALAAADLFTGEIRISPADVIAGLSSEQGTPASDIFLGLRLPRMLTALISGAALSLAGVQMQSIFRNPLADPHIMGVSSGAGLGAAIATMAVPAAFSPLFSGITIAAAAFAGALAAAVLILAASSRLRSPSALLIFGIMTGFILSAIVSLIQYGAGAESLRVFYSWAAGNFTGNTYSGIAIMATALAAGTVIAVGNAKGLDIMLFGDEFATLSGAKPQRIRTWALLGSSLMTGAVTAFCGPLGFVGIVAPHLARKLCGTASHMSVIPMGMVTGGLFGVSADIISQGLGFAVPAGSMMALIGIPFVLLIMLGGRKRR</sequence>
<protein>
    <submittedName>
        <fullName evidence="9">Iron ABC transporter permease</fullName>
    </submittedName>
</protein>
<evidence type="ECO:0000256" key="4">
    <source>
        <dbReference type="ARBA" id="ARBA00022475"/>
    </source>
</evidence>
<dbReference type="Pfam" id="PF01032">
    <property type="entry name" value="FecCD"/>
    <property type="match status" value="1"/>
</dbReference>
<feature type="transmembrane region" description="Helical" evidence="8">
    <location>
        <begin position="97"/>
        <end position="116"/>
    </location>
</feature>
<keyword evidence="6 8" id="KW-1133">Transmembrane helix</keyword>
<dbReference type="InterPro" id="IPR000522">
    <property type="entry name" value="ABC_transptr_permease_BtuC"/>
</dbReference>
<dbReference type="PANTHER" id="PTHR30472">
    <property type="entry name" value="FERRIC ENTEROBACTIN TRANSPORT SYSTEM PERMEASE PROTEIN"/>
    <property type="match status" value="1"/>
</dbReference>
<evidence type="ECO:0000313" key="9">
    <source>
        <dbReference type="EMBL" id="MBO8455884.1"/>
    </source>
</evidence>
<evidence type="ECO:0000256" key="1">
    <source>
        <dbReference type="ARBA" id="ARBA00004651"/>
    </source>
</evidence>
<feature type="transmembrane region" description="Helical" evidence="8">
    <location>
        <begin position="243"/>
        <end position="269"/>
    </location>
</feature>
<keyword evidence="4" id="KW-1003">Cell membrane</keyword>
<dbReference type="CDD" id="cd06550">
    <property type="entry name" value="TM_ABC_iron-siderophores_like"/>
    <property type="match status" value="1"/>
</dbReference>
<dbReference type="PANTHER" id="PTHR30472:SF41">
    <property type="entry name" value="TRANSPORT SYSTEM PERMEASE PROTEIN"/>
    <property type="match status" value="1"/>
</dbReference>
<reference evidence="9" key="1">
    <citation type="submission" date="2020-10" db="EMBL/GenBank/DDBJ databases">
        <authorList>
            <person name="Gilroy R."/>
        </authorList>
    </citation>
    <scope>NUCLEOTIDE SEQUENCE</scope>
    <source>
        <strain evidence="9">B1-3475</strain>
    </source>
</reference>
<evidence type="ECO:0000256" key="2">
    <source>
        <dbReference type="ARBA" id="ARBA00007935"/>
    </source>
</evidence>
<evidence type="ECO:0000256" key="3">
    <source>
        <dbReference type="ARBA" id="ARBA00022448"/>
    </source>
</evidence>
<evidence type="ECO:0000256" key="6">
    <source>
        <dbReference type="ARBA" id="ARBA00022989"/>
    </source>
</evidence>
<dbReference type="EMBL" id="JADIMK010000061">
    <property type="protein sequence ID" value="MBO8455884.1"/>
    <property type="molecule type" value="Genomic_DNA"/>
</dbReference>
<evidence type="ECO:0000313" key="10">
    <source>
        <dbReference type="Proteomes" id="UP000823617"/>
    </source>
</evidence>
<feature type="transmembrane region" description="Helical" evidence="8">
    <location>
        <begin position="195"/>
        <end position="215"/>
    </location>
</feature>
<feature type="transmembrane region" description="Helical" evidence="8">
    <location>
        <begin position="309"/>
        <end position="330"/>
    </location>
</feature>
<dbReference type="Proteomes" id="UP000823617">
    <property type="component" value="Unassembled WGS sequence"/>
</dbReference>
<keyword evidence="7 8" id="KW-0472">Membrane</keyword>
<reference evidence="9" key="2">
    <citation type="journal article" date="2021" name="PeerJ">
        <title>Extensive microbial diversity within the chicken gut microbiome revealed by metagenomics and culture.</title>
        <authorList>
            <person name="Gilroy R."/>
            <person name="Ravi A."/>
            <person name="Getino M."/>
            <person name="Pursley I."/>
            <person name="Horton D.L."/>
            <person name="Alikhan N.F."/>
            <person name="Baker D."/>
            <person name="Gharbi K."/>
            <person name="Hall N."/>
            <person name="Watson M."/>
            <person name="Adriaenssens E.M."/>
            <person name="Foster-Nyarko E."/>
            <person name="Jarju S."/>
            <person name="Secka A."/>
            <person name="Antonio M."/>
            <person name="Oren A."/>
            <person name="Chaudhuri R.R."/>
            <person name="La Ragione R."/>
            <person name="Hildebrand F."/>
            <person name="Pallen M.J."/>
        </authorList>
    </citation>
    <scope>NUCLEOTIDE SEQUENCE</scope>
    <source>
        <strain evidence="9">B1-3475</strain>
    </source>
</reference>
<dbReference type="AlphaFoldDB" id="A0A9D9N0F2"/>
<dbReference type="GO" id="GO:0005886">
    <property type="term" value="C:plasma membrane"/>
    <property type="evidence" value="ECO:0007669"/>
    <property type="project" value="UniProtKB-SubCell"/>
</dbReference>
<feature type="transmembrane region" description="Helical" evidence="8">
    <location>
        <begin position="64"/>
        <end position="85"/>
    </location>
</feature>
<keyword evidence="3" id="KW-0813">Transport</keyword>
<evidence type="ECO:0000256" key="8">
    <source>
        <dbReference type="SAM" id="Phobius"/>
    </source>
</evidence>
<comment type="similarity">
    <text evidence="2">Belongs to the binding-protein-dependent transport system permease family. FecCD subfamily.</text>
</comment>
<dbReference type="Gene3D" id="1.10.3470.10">
    <property type="entry name" value="ABC transporter involved in vitamin B12 uptake, BtuC"/>
    <property type="match status" value="1"/>
</dbReference>
<evidence type="ECO:0000256" key="7">
    <source>
        <dbReference type="ARBA" id="ARBA00023136"/>
    </source>
</evidence>
<keyword evidence="5 8" id="KW-0812">Transmembrane</keyword>
<name>A0A9D9N0F2_9BACT</name>
<comment type="caution">
    <text evidence="9">The sequence shown here is derived from an EMBL/GenBank/DDBJ whole genome shotgun (WGS) entry which is preliminary data.</text>
</comment>
<gene>
    <name evidence="9" type="ORF">IAC08_05725</name>
</gene>
<proteinExistence type="inferred from homology"/>
<evidence type="ECO:0000256" key="5">
    <source>
        <dbReference type="ARBA" id="ARBA00022692"/>
    </source>
</evidence>
<dbReference type="SUPFAM" id="SSF81345">
    <property type="entry name" value="ABC transporter involved in vitamin B12 uptake, BtuC"/>
    <property type="match status" value="1"/>
</dbReference>
<accession>A0A9D9N0F2</accession>
<organism evidence="9 10">
    <name type="scientific">Candidatus Cryptobacteroides intestinigallinarum</name>
    <dbReference type="NCBI Taxonomy" id="2840767"/>
    <lineage>
        <taxon>Bacteria</taxon>
        <taxon>Pseudomonadati</taxon>
        <taxon>Bacteroidota</taxon>
        <taxon>Bacteroidia</taxon>
        <taxon>Bacteroidales</taxon>
        <taxon>Candidatus Cryptobacteroides</taxon>
    </lineage>
</organism>